<evidence type="ECO:0000256" key="10">
    <source>
        <dbReference type="RuleBase" id="RU003557"/>
    </source>
</evidence>
<name>A0A928KRU7_9FIRM</name>
<gene>
    <name evidence="13" type="ORF">E7512_08265</name>
</gene>
<dbReference type="InterPro" id="IPR020613">
    <property type="entry name" value="Thiolase_CS"/>
</dbReference>
<feature type="domain" description="Thiolase N-terminal" evidence="11">
    <location>
        <begin position="4"/>
        <end position="264"/>
    </location>
</feature>
<dbReference type="InterPro" id="IPR002155">
    <property type="entry name" value="Thiolase"/>
</dbReference>
<evidence type="ECO:0000259" key="11">
    <source>
        <dbReference type="Pfam" id="PF00108"/>
    </source>
</evidence>
<evidence type="ECO:0000256" key="3">
    <source>
        <dbReference type="ARBA" id="ARBA00012705"/>
    </source>
</evidence>
<dbReference type="PIRSF" id="PIRSF000429">
    <property type="entry name" value="Ac-CoA_Ac_transf"/>
    <property type="match status" value="1"/>
</dbReference>
<accession>A0A928KRU7</accession>
<dbReference type="PANTHER" id="PTHR18919">
    <property type="entry name" value="ACETYL-COA C-ACYLTRANSFERASE"/>
    <property type="match status" value="1"/>
</dbReference>
<comment type="similarity">
    <text evidence="2 10">Belongs to the thiolase-like superfamily. Thiolase family.</text>
</comment>
<dbReference type="AlphaFoldDB" id="A0A928KRU7"/>
<evidence type="ECO:0000256" key="8">
    <source>
        <dbReference type="ARBA" id="ARBA00051550"/>
    </source>
</evidence>
<evidence type="ECO:0000256" key="5">
    <source>
        <dbReference type="ARBA" id="ARBA00023315"/>
    </source>
</evidence>
<dbReference type="PANTHER" id="PTHR18919:SF107">
    <property type="entry name" value="ACETYL-COA ACETYLTRANSFERASE, CYTOSOLIC"/>
    <property type="match status" value="1"/>
</dbReference>
<comment type="subcellular location">
    <subcellularLocation>
        <location evidence="1">Cytoplasm</location>
    </subcellularLocation>
</comment>
<evidence type="ECO:0000256" key="9">
    <source>
        <dbReference type="PIRSR" id="PIRSR000429-1"/>
    </source>
</evidence>
<dbReference type="GO" id="GO:0005737">
    <property type="term" value="C:cytoplasm"/>
    <property type="evidence" value="ECO:0007669"/>
    <property type="project" value="UniProtKB-SubCell"/>
</dbReference>
<feature type="active site" description="Acyl-thioester intermediate" evidence="9">
    <location>
        <position position="88"/>
    </location>
</feature>
<evidence type="ECO:0000256" key="6">
    <source>
        <dbReference type="ARBA" id="ARBA00030755"/>
    </source>
</evidence>
<dbReference type="EMBL" id="SVNY01000003">
    <property type="protein sequence ID" value="MBE6833557.1"/>
    <property type="molecule type" value="Genomic_DNA"/>
</dbReference>
<dbReference type="NCBIfam" id="TIGR01930">
    <property type="entry name" value="AcCoA-C-Actrans"/>
    <property type="match status" value="1"/>
</dbReference>
<evidence type="ECO:0000313" key="13">
    <source>
        <dbReference type="EMBL" id="MBE6833557.1"/>
    </source>
</evidence>
<comment type="catalytic activity">
    <reaction evidence="8">
        <text>2 acetyl-CoA = acetoacetyl-CoA + CoA</text>
        <dbReference type="Rhea" id="RHEA:21036"/>
        <dbReference type="ChEBI" id="CHEBI:57286"/>
        <dbReference type="ChEBI" id="CHEBI:57287"/>
        <dbReference type="ChEBI" id="CHEBI:57288"/>
        <dbReference type="EC" id="2.3.1.9"/>
    </reaction>
</comment>
<dbReference type="InterPro" id="IPR020615">
    <property type="entry name" value="Thiolase_acyl_enz_int_AS"/>
</dbReference>
<evidence type="ECO:0000256" key="2">
    <source>
        <dbReference type="ARBA" id="ARBA00010982"/>
    </source>
</evidence>
<dbReference type="InterPro" id="IPR020616">
    <property type="entry name" value="Thiolase_N"/>
</dbReference>
<organism evidence="13 14">
    <name type="scientific">Faecalispora sporosphaeroides</name>
    <dbReference type="NCBI Taxonomy" id="1549"/>
    <lineage>
        <taxon>Bacteria</taxon>
        <taxon>Bacillati</taxon>
        <taxon>Bacillota</taxon>
        <taxon>Clostridia</taxon>
        <taxon>Eubacteriales</taxon>
        <taxon>Oscillospiraceae</taxon>
        <taxon>Faecalispora</taxon>
    </lineage>
</organism>
<dbReference type="InterPro" id="IPR016039">
    <property type="entry name" value="Thiolase-like"/>
</dbReference>
<evidence type="ECO:0000256" key="1">
    <source>
        <dbReference type="ARBA" id="ARBA00004496"/>
    </source>
</evidence>
<keyword evidence="4 10" id="KW-0808">Transferase</keyword>
<evidence type="ECO:0000256" key="7">
    <source>
        <dbReference type="ARBA" id="ARBA00044137"/>
    </source>
</evidence>
<evidence type="ECO:0000256" key="4">
    <source>
        <dbReference type="ARBA" id="ARBA00022679"/>
    </source>
</evidence>
<dbReference type="EC" id="2.3.1.9" evidence="3"/>
<sequence length="395" mass="42241">MENVYIMGAVRTAVGKYGGSLKSVPAHTLGALVIQEAIRRAGVNKDWIDEVILGEVRQSTEASNIARCAALEAGLPENVPGFTVNRLCASAMQALFSGCQEIWCGEADVVVAGGTENMSRAPHYLRHERWGDGPLTLVDSNIEAGTTAQPASIYGTALSMPRTAENVAERFRITREEQDRFAAESQRRAAAAIAAGYFKEEILPVEVKEKKKSFVFDTDEFPRPGTTMEVLAGLRPIVKPDGTVTAGNSCGLNDGASALVLMSERKRKESGLIPLARIVGIARAALDPAIMGYGPVYATRRIMERTGMTVEQMDLVELNEAFASQAVACMRDLQLNPEKVNISGGAIALGHPLGSTGTRLIVTLLHNLIRTGGRYGLATLCIGGGQSMAVIIEIL</sequence>
<dbReference type="SUPFAM" id="SSF53901">
    <property type="entry name" value="Thiolase-like"/>
    <property type="match status" value="2"/>
</dbReference>
<dbReference type="GO" id="GO:0003985">
    <property type="term" value="F:acetyl-CoA C-acetyltransferase activity"/>
    <property type="evidence" value="ECO:0007669"/>
    <property type="project" value="UniProtKB-EC"/>
</dbReference>
<dbReference type="PROSITE" id="PS00098">
    <property type="entry name" value="THIOLASE_1"/>
    <property type="match status" value="1"/>
</dbReference>
<evidence type="ECO:0000259" key="12">
    <source>
        <dbReference type="Pfam" id="PF02803"/>
    </source>
</evidence>
<dbReference type="CDD" id="cd00751">
    <property type="entry name" value="thiolase"/>
    <property type="match status" value="1"/>
</dbReference>
<dbReference type="PROSITE" id="PS00737">
    <property type="entry name" value="THIOLASE_2"/>
    <property type="match status" value="1"/>
</dbReference>
<feature type="active site" description="Proton acceptor" evidence="9">
    <location>
        <position position="381"/>
    </location>
</feature>
<reference evidence="13" key="1">
    <citation type="submission" date="2019-04" db="EMBL/GenBank/DDBJ databases">
        <title>Evolution of Biomass-Degrading Anaerobic Consortia Revealed by Metagenomics.</title>
        <authorList>
            <person name="Peng X."/>
        </authorList>
    </citation>
    <scope>NUCLEOTIDE SEQUENCE</scope>
    <source>
        <strain evidence="13">SIG551</strain>
    </source>
</reference>
<feature type="active site" description="Proton acceptor" evidence="9">
    <location>
        <position position="351"/>
    </location>
</feature>
<dbReference type="Pfam" id="PF02803">
    <property type="entry name" value="Thiolase_C"/>
    <property type="match status" value="1"/>
</dbReference>
<dbReference type="Proteomes" id="UP000754750">
    <property type="component" value="Unassembled WGS sequence"/>
</dbReference>
<dbReference type="InterPro" id="IPR020617">
    <property type="entry name" value="Thiolase_C"/>
</dbReference>
<protein>
    <recommendedName>
        <fullName evidence="7">Acetyl-CoA acetyltransferase</fullName>
        <ecNumber evidence="3">2.3.1.9</ecNumber>
    </recommendedName>
    <alternativeName>
        <fullName evidence="6">Acetoacetyl-CoA thiolase</fullName>
    </alternativeName>
</protein>
<feature type="domain" description="Thiolase C-terminal" evidence="12">
    <location>
        <begin position="274"/>
        <end position="393"/>
    </location>
</feature>
<dbReference type="FunFam" id="3.40.47.10:FF:000010">
    <property type="entry name" value="Acetyl-CoA acetyltransferase (Thiolase)"/>
    <property type="match status" value="1"/>
</dbReference>
<comment type="caution">
    <text evidence="13">The sequence shown here is derived from an EMBL/GenBank/DDBJ whole genome shotgun (WGS) entry which is preliminary data.</text>
</comment>
<evidence type="ECO:0000313" key="14">
    <source>
        <dbReference type="Proteomes" id="UP000754750"/>
    </source>
</evidence>
<keyword evidence="5 10" id="KW-0012">Acyltransferase</keyword>
<proteinExistence type="inferred from homology"/>
<dbReference type="Gene3D" id="3.40.47.10">
    <property type="match status" value="2"/>
</dbReference>
<dbReference type="Pfam" id="PF00108">
    <property type="entry name" value="Thiolase_N"/>
    <property type="match status" value="1"/>
</dbReference>